<keyword evidence="3" id="KW-0804">Transcription</keyword>
<evidence type="ECO:0000313" key="7">
    <source>
        <dbReference type="Proteomes" id="UP000001953"/>
    </source>
</evidence>
<dbReference type="OrthoDB" id="9804742at2"/>
<dbReference type="Proteomes" id="UP000001953">
    <property type="component" value="Plasmid 2"/>
</dbReference>
<dbReference type="HOGENOM" id="CLU_097806_2_0_5"/>
<reference evidence="7" key="1">
    <citation type="submission" date="2006-03" db="EMBL/GenBank/DDBJ databases">
        <title>Complete sequence of plasmid 2 of Nitrobacter hamburgensis X14.</title>
        <authorList>
            <consortium name="US DOE Joint Genome Institute"/>
            <person name="Copeland A."/>
            <person name="Lucas S."/>
            <person name="Lapidus A."/>
            <person name="Barry K."/>
            <person name="Detter J.C."/>
            <person name="Glavina del Rio T."/>
            <person name="Hammon N."/>
            <person name="Israni S."/>
            <person name="Dalin E."/>
            <person name="Tice H."/>
            <person name="Pitluck S."/>
            <person name="Chain P."/>
            <person name="Malfatti S."/>
            <person name="Shin M."/>
            <person name="Vergez L."/>
            <person name="Schmutz J."/>
            <person name="Larimer F."/>
            <person name="Land M."/>
            <person name="Hauser L."/>
            <person name="Kyrpides N."/>
            <person name="Ivanova N."/>
            <person name="Ward B."/>
            <person name="Arp D."/>
            <person name="Klotz M."/>
            <person name="Stein L."/>
            <person name="O'Mullan G."/>
            <person name="Starkenburg S."/>
            <person name="Sayavedra L."/>
            <person name="Poret-Peterson A.T."/>
            <person name="Gentry M.E."/>
            <person name="Bruce D."/>
            <person name="Richardson P."/>
        </authorList>
    </citation>
    <scope>NUCLEOTIDE SEQUENCE [LARGE SCALE GENOMIC DNA]</scope>
    <source>
        <strain evidence="7">DSM 10229 / NCIMB 13809 / X14</strain>
        <plasmid evidence="7">Plasmid pNITHX2</plasmid>
    </source>
</reference>
<dbReference type="GO" id="GO:0003700">
    <property type="term" value="F:DNA-binding transcription factor activity"/>
    <property type="evidence" value="ECO:0007669"/>
    <property type="project" value="InterPro"/>
</dbReference>
<geneLocation type="plasmid" evidence="7">
    <name>pNITHX2</name>
</geneLocation>
<dbReference type="PRINTS" id="PR00778">
    <property type="entry name" value="HTHARSR"/>
</dbReference>
<keyword evidence="2" id="KW-0238">DNA-binding</keyword>
<dbReference type="eggNOG" id="COG0640">
    <property type="taxonomic scope" value="Bacteria"/>
</dbReference>
<evidence type="ECO:0000313" key="6">
    <source>
        <dbReference type="EMBL" id="ABE65009.1"/>
    </source>
</evidence>
<dbReference type="InterPro" id="IPR001845">
    <property type="entry name" value="HTH_ArsR_DNA-bd_dom"/>
</dbReference>
<feature type="compositionally biased region" description="Basic residues" evidence="4">
    <location>
        <begin position="138"/>
        <end position="155"/>
    </location>
</feature>
<sequence length="155" mass="16415">MRNAMLAVASHATRVSPGQDLSEPHAISALAALAQPTRLAIFRLLVKHEPVGITAGVIAETVGAPHNTLSTHLAILVRAGLLRSSRDGRTIIYRSDVKGMQSLISFLIDDCCNGHPELCGIPNATGASCDCETASKKASPKKRSARQPKASRKRA</sequence>
<feature type="domain" description="HTH arsR-type" evidence="5">
    <location>
        <begin position="18"/>
        <end position="115"/>
    </location>
</feature>
<evidence type="ECO:0000259" key="5">
    <source>
        <dbReference type="PROSITE" id="PS50987"/>
    </source>
</evidence>
<dbReference type="PROSITE" id="PS50987">
    <property type="entry name" value="HTH_ARSR_2"/>
    <property type="match status" value="1"/>
</dbReference>
<dbReference type="AlphaFoldDB" id="Q1QFI8"/>
<dbReference type="KEGG" id="nha:Nham_4425"/>
<dbReference type="Gene3D" id="1.10.10.10">
    <property type="entry name" value="Winged helix-like DNA-binding domain superfamily/Winged helix DNA-binding domain"/>
    <property type="match status" value="1"/>
</dbReference>
<dbReference type="CDD" id="cd00090">
    <property type="entry name" value="HTH_ARSR"/>
    <property type="match status" value="1"/>
</dbReference>
<accession>Q1QFI8</accession>
<evidence type="ECO:0000256" key="1">
    <source>
        <dbReference type="ARBA" id="ARBA00023015"/>
    </source>
</evidence>
<dbReference type="GO" id="GO:0003677">
    <property type="term" value="F:DNA binding"/>
    <property type="evidence" value="ECO:0007669"/>
    <property type="project" value="UniProtKB-KW"/>
</dbReference>
<dbReference type="NCBIfam" id="NF033788">
    <property type="entry name" value="HTH_metalloreg"/>
    <property type="match status" value="1"/>
</dbReference>
<keyword evidence="1" id="KW-0805">Transcription regulation</keyword>
<dbReference type="InterPro" id="IPR011991">
    <property type="entry name" value="ArsR-like_HTH"/>
</dbReference>
<dbReference type="RefSeq" id="WP_011505137.1">
    <property type="nucleotide sequence ID" value="NC_007960.1"/>
</dbReference>
<organism evidence="6 7">
    <name type="scientific">Nitrobacter hamburgensis (strain DSM 10229 / NCIMB 13809 / X14)</name>
    <dbReference type="NCBI Taxonomy" id="323097"/>
    <lineage>
        <taxon>Bacteria</taxon>
        <taxon>Pseudomonadati</taxon>
        <taxon>Pseudomonadota</taxon>
        <taxon>Alphaproteobacteria</taxon>
        <taxon>Hyphomicrobiales</taxon>
        <taxon>Nitrobacteraceae</taxon>
        <taxon>Nitrobacter</taxon>
    </lineage>
</organism>
<dbReference type="SMART" id="SM00418">
    <property type="entry name" value="HTH_ARSR"/>
    <property type="match status" value="1"/>
</dbReference>
<dbReference type="PANTHER" id="PTHR43132">
    <property type="entry name" value="ARSENICAL RESISTANCE OPERON REPRESSOR ARSR-RELATED"/>
    <property type="match status" value="1"/>
</dbReference>
<evidence type="ECO:0000256" key="3">
    <source>
        <dbReference type="ARBA" id="ARBA00023163"/>
    </source>
</evidence>
<dbReference type="Pfam" id="PF12840">
    <property type="entry name" value="HTH_20"/>
    <property type="match status" value="1"/>
</dbReference>
<dbReference type="InterPro" id="IPR036388">
    <property type="entry name" value="WH-like_DNA-bd_sf"/>
</dbReference>
<dbReference type="PANTHER" id="PTHR43132:SF2">
    <property type="entry name" value="ARSENICAL RESISTANCE OPERON REPRESSOR ARSR-RELATED"/>
    <property type="match status" value="1"/>
</dbReference>
<dbReference type="InterPro" id="IPR051011">
    <property type="entry name" value="Metal_resp_trans_reg"/>
</dbReference>
<gene>
    <name evidence="6" type="ordered locus">Nham_4425</name>
</gene>
<dbReference type="InterPro" id="IPR036390">
    <property type="entry name" value="WH_DNA-bd_sf"/>
</dbReference>
<dbReference type="SUPFAM" id="SSF46785">
    <property type="entry name" value="Winged helix' DNA-binding domain"/>
    <property type="match status" value="1"/>
</dbReference>
<name>Q1QFI8_NITHX</name>
<protein>
    <submittedName>
        <fullName evidence="6">Transcriptional regulator, ArsR family</fullName>
    </submittedName>
</protein>
<keyword evidence="7" id="KW-1185">Reference proteome</keyword>
<evidence type="ECO:0000256" key="4">
    <source>
        <dbReference type="SAM" id="MobiDB-lite"/>
    </source>
</evidence>
<feature type="region of interest" description="Disordered" evidence="4">
    <location>
        <begin position="132"/>
        <end position="155"/>
    </location>
</feature>
<keyword evidence="6" id="KW-0614">Plasmid</keyword>
<dbReference type="EMBL" id="CP000321">
    <property type="protein sequence ID" value="ABE65009.1"/>
    <property type="molecule type" value="Genomic_DNA"/>
</dbReference>
<evidence type="ECO:0000256" key="2">
    <source>
        <dbReference type="ARBA" id="ARBA00023125"/>
    </source>
</evidence>
<proteinExistence type="predicted"/>